<dbReference type="CDD" id="cd00118">
    <property type="entry name" value="LysM"/>
    <property type="match status" value="3"/>
</dbReference>
<dbReference type="Gene3D" id="3.40.50.2300">
    <property type="match status" value="2"/>
</dbReference>
<dbReference type="SMART" id="SM00257">
    <property type="entry name" value="LysM"/>
    <property type="match status" value="3"/>
</dbReference>
<dbReference type="RefSeq" id="WP_066432517.1">
    <property type="nucleotide sequence ID" value="NZ_LZRN01000010.1"/>
</dbReference>
<dbReference type="Proteomes" id="UP000248987">
    <property type="component" value="Unassembled WGS sequence"/>
</dbReference>
<organism evidence="2 3">
    <name type="scientific">Gelidibacter algens</name>
    <dbReference type="NCBI Taxonomy" id="49280"/>
    <lineage>
        <taxon>Bacteria</taxon>
        <taxon>Pseudomonadati</taxon>
        <taxon>Bacteroidota</taxon>
        <taxon>Flavobacteriia</taxon>
        <taxon>Flavobacteriales</taxon>
        <taxon>Flavobacteriaceae</taxon>
        <taxon>Gelidibacter</taxon>
    </lineage>
</organism>
<dbReference type="SUPFAM" id="SSF53822">
    <property type="entry name" value="Periplasmic binding protein-like I"/>
    <property type="match status" value="1"/>
</dbReference>
<dbReference type="PANTHER" id="PTHR33734">
    <property type="entry name" value="LYSM DOMAIN-CONTAINING GPI-ANCHORED PROTEIN 2"/>
    <property type="match status" value="1"/>
</dbReference>
<feature type="domain" description="LysM" evidence="1">
    <location>
        <begin position="138"/>
        <end position="181"/>
    </location>
</feature>
<protein>
    <submittedName>
        <fullName evidence="2">LysM domain-containing protein</fullName>
    </submittedName>
</protein>
<comment type="caution">
    <text evidence="2">The sequence shown here is derived from an EMBL/GenBank/DDBJ whole genome shotgun (WGS) entry which is preliminary data.</text>
</comment>
<dbReference type="PROSITE" id="PS51782">
    <property type="entry name" value="LYSM"/>
    <property type="match status" value="3"/>
</dbReference>
<keyword evidence="3" id="KW-1185">Reference proteome</keyword>
<dbReference type="InterPro" id="IPR018392">
    <property type="entry name" value="LysM"/>
</dbReference>
<dbReference type="Pfam" id="PF01476">
    <property type="entry name" value="LysM"/>
    <property type="match status" value="3"/>
</dbReference>
<evidence type="ECO:0000313" key="2">
    <source>
        <dbReference type="EMBL" id="RAJ27745.1"/>
    </source>
</evidence>
<reference evidence="2 3" key="1">
    <citation type="submission" date="2018-06" db="EMBL/GenBank/DDBJ databases">
        <title>Genomic Encyclopedia of Archaeal and Bacterial Type Strains, Phase II (KMG-II): from individual species to whole genera.</title>
        <authorList>
            <person name="Goeker M."/>
        </authorList>
    </citation>
    <scope>NUCLEOTIDE SEQUENCE [LARGE SCALE GENOMIC DNA]</scope>
    <source>
        <strain evidence="2 3">DSM 12408</strain>
    </source>
</reference>
<evidence type="ECO:0000313" key="3">
    <source>
        <dbReference type="Proteomes" id="UP000248987"/>
    </source>
</evidence>
<feature type="domain" description="LysM" evidence="1">
    <location>
        <begin position="81"/>
        <end position="124"/>
    </location>
</feature>
<dbReference type="Gene3D" id="3.10.350.10">
    <property type="entry name" value="LysM domain"/>
    <property type="match status" value="3"/>
</dbReference>
<dbReference type="AlphaFoldDB" id="A0A1A7R164"/>
<dbReference type="InterPro" id="IPR036779">
    <property type="entry name" value="LysM_dom_sf"/>
</dbReference>
<dbReference type="EMBL" id="QLLQ01000001">
    <property type="protein sequence ID" value="RAJ27745.1"/>
    <property type="molecule type" value="Genomic_DNA"/>
</dbReference>
<name>A0A1A7R164_9FLAO</name>
<accession>A0A1A7R164</accession>
<dbReference type="STRING" id="49280.A9996_06680"/>
<evidence type="ECO:0000259" key="1">
    <source>
        <dbReference type="PROSITE" id="PS51782"/>
    </source>
</evidence>
<feature type="domain" description="LysM" evidence="1">
    <location>
        <begin position="27"/>
        <end position="70"/>
    </location>
</feature>
<dbReference type="GO" id="GO:0008932">
    <property type="term" value="F:lytic endotransglycosylase activity"/>
    <property type="evidence" value="ECO:0007669"/>
    <property type="project" value="TreeGrafter"/>
</dbReference>
<gene>
    <name evidence="2" type="ORF">LX77_00319</name>
</gene>
<dbReference type="InterPro" id="IPR028082">
    <property type="entry name" value="Peripla_BP_I"/>
</dbReference>
<dbReference type="SUPFAM" id="SSF54106">
    <property type="entry name" value="LysM domain"/>
    <property type="match status" value="3"/>
</dbReference>
<sequence length="606" mass="67553">MNGLFKFCILLFFCFSFYTGVSQESLQRHTVSDGETIASIAKTYKVSTDELQKANVGLLSGIKVNDVLIIPQNGAKSDGKTTYTVKRGDTKFSLARSFGLTIKALESLNPQIVPTLLEGQILNYANENHIKKLPVKLESYVVTKADTKFGIAKKFNTTIAELERVNPYIVKMLLVGQTIQIPSDNFNSTTSASNNANETVKTAVVKNTVIAKKEPTEKYVAPVEKAIETLPPAANSNVNTSVTYTNLAASLNTSKQKKLLFFLPFSQSEYQSYKIDDNFDRVSDKFKKSHLEFYRGANLAIDSIKKLKLNIEVDILEAKNKIKKPEIESLAKLQQISTYDAVILPYYDAVDEELAALIEPDNIPVITASLLANQNPSSNLYSALPAANLQRKKILDYLRSKKGNIIIISDVDRDQSRAAIAEHAPNATIIDLDTNGTFSKDELIGKLKKNQVNFVILDSERNSVFISSTNILLSELSNYDIQIAIMESNLIPDKSDVSVKRYQILRLLFPSFVPAQTPSDTNNFTAAYLKKYDRIPTENVLLGFDITMDTLLRMAQEGSFQNSAENQVTAYTYLKFDYEKNAKGGYGNHGIYILHYDSGYAIKEIN</sequence>
<proteinExistence type="predicted"/>
<dbReference type="OrthoDB" id="2149800at2"/>
<dbReference type="PANTHER" id="PTHR33734:SF22">
    <property type="entry name" value="MEMBRANE-BOUND LYTIC MUREIN TRANSGLYCOSYLASE D"/>
    <property type="match status" value="1"/>
</dbReference>